<dbReference type="PROSITE" id="PS50146">
    <property type="entry name" value="DAGK"/>
    <property type="match status" value="1"/>
</dbReference>
<dbReference type="EMBL" id="JARGDH010000005">
    <property type="protein sequence ID" value="KAL0268931.1"/>
    <property type="molecule type" value="Genomic_DNA"/>
</dbReference>
<dbReference type="InterPro" id="IPR017438">
    <property type="entry name" value="ATP-NAD_kinase_N"/>
</dbReference>
<dbReference type="InterPro" id="IPR050187">
    <property type="entry name" value="Lipid_Phosphate_FormReg"/>
</dbReference>
<dbReference type="GO" id="GO:0006672">
    <property type="term" value="P:ceramide metabolic process"/>
    <property type="evidence" value="ECO:0007669"/>
    <property type="project" value="TreeGrafter"/>
</dbReference>
<sequence>MSHQIQVLTETFFVANESCVFTFDGCTLQWRDNSVPVRNILIVDYVHEGNCCKNHLFIFRKGAHKCKGHDTVVIRYAQCQKKNRLRLCDLKIQGEYMQLCKWLVVLREALEKVAQKRPKRYLVFVNPFSGRQNGVDLYTKKVKPILDAARIETCVIVTKNEGDFEKVICSGIDCYDAILAVGGDGTVSEIVNCLISSQMDTMYPCTEDEVVVPTIKIPIAIVPCGSTDCIAFTLNGTRDTETCVLYAIFGEFQRYDVCRAVSETGCTKFFLSVFTYGFLSDLIRESEKFRWMGPIRYNYAGLLTLIRSKEYYGQLDLIGEECRKKCMRKSGLTNKRSSMCMMPFVPTVEPAPECMQPAPRKRVRPIIPVTEEKKKPCTCEAESDEDEVCIEELPKKEEKFETKYRREPEARNAEIPCGASKEEPKKDEHGTGDGMEEYEFLSVHGFDPVLIEEREVTLCMNELQAPLGDGLPRQRSCHDVVLQSQVRDVVPLVSDVVKCKFKGEEICIKGRYFLIACANISCSSEITPNGIAPECVPGDGHMNVVLFQPNTICDLYKIYSRLTSKDKDVLMSDLPFVSIYKTKRVQINVLQKGGVKNIANLDGELFVGSIVDIRIIEGVIRFFARVPHSKNCCS</sequence>
<feature type="domain" description="DAGKc" evidence="1">
    <location>
        <begin position="116"/>
        <end position="264"/>
    </location>
</feature>
<dbReference type="InterPro" id="IPR001206">
    <property type="entry name" value="Diacylglycerol_kinase_cat_dom"/>
</dbReference>
<gene>
    <name evidence="2" type="ORF">PYX00_010707</name>
</gene>
<dbReference type="GO" id="GO:0001729">
    <property type="term" value="F:ceramide kinase activity"/>
    <property type="evidence" value="ECO:0007669"/>
    <property type="project" value="TreeGrafter"/>
</dbReference>
<dbReference type="AlphaFoldDB" id="A0AAW2HGU1"/>
<dbReference type="GO" id="GO:0016020">
    <property type="term" value="C:membrane"/>
    <property type="evidence" value="ECO:0007669"/>
    <property type="project" value="GOC"/>
</dbReference>
<organism evidence="2">
    <name type="scientific">Menopon gallinae</name>
    <name type="common">poultry shaft louse</name>
    <dbReference type="NCBI Taxonomy" id="328185"/>
    <lineage>
        <taxon>Eukaryota</taxon>
        <taxon>Metazoa</taxon>
        <taxon>Ecdysozoa</taxon>
        <taxon>Arthropoda</taxon>
        <taxon>Hexapoda</taxon>
        <taxon>Insecta</taxon>
        <taxon>Pterygota</taxon>
        <taxon>Neoptera</taxon>
        <taxon>Paraneoptera</taxon>
        <taxon>Psocodea</taxon>
        <taxon>Troctomorpha</taxon>
        <taxon>Phthiraptera</taxon>
        <taxon>Amblycera</taxon>
        <taxon>Menoponidae</taxon>
        <taxon>Menopon</taxon>
    </lineage>
</organism>
<evidence type="ECO:0000313" key="2">
    <source>
        <dbReference type="EMBL" id="KAL0268932.1"/>
    </source>
</evidence>
<dbReference type="Pfam" id="PF00781">
    <property type="entry name" value="DAGK_cat"/>
    <property type="match status" value="1"/>
</dbReference>
<dbReference type="PANTHER" id="PTHR12358:SF111">
    <property type="entry name" value="CERAMIDE KINASE, ISOFORM A"/>
    <property type="match status" value="1"/>
</dbReference>
<proteinExistence type="predicted"/>
<reference evidence="2" key="1">
    <citation type="journal article" date="2024" name="Gigascience">
        <title>Chromosome-level genome of the poultry shaft louse Menopon gallinae provides insight into the host-switching and adaptive evolution of parasitic lice.</title>
        <authorList>
            <person name="Xu Y."/>
            <person name="Ma L."/>
            <person name="Liu S."/>
            <person name="Liang Y."/>
            <person name="Liu Q."/>
            <person name="He Z."/>
            <person name="Tian L."/>
            <person name="Duan Y."/>
            <person name="Cai W."/>
            <person name="Li H."/>
            <person name="Song F."/>
        </authorList>
    </citation>
    <scope>NUCLEOTIDE SEQUENCE</scope>
    <source>
        <strain evidence="2">Cailab_2023a</strain>
    </source>
</reference>
<evidence type="ECO:0000259" key="1">
    <source>
        <dbReference type="PROSITE" id="PS50146"/>
    </source>
</evidence>
<dbReference type="Gene3D" id="3.40.50.10330">
    <property type="entry name" value="Probable inorganic polyphosphate/atp-NAD kinase, domain 1"/>
    <property type="match status" value="1"/>
</dbReference>
<accession>A0AAW2HGU1</accession>
<dbReference type="InterPro" id="IPR016064">
    <property type="entry name" value="NAD/diacylglycerol_kinase_sf"/>
</dbReference>
<dbReference type="SUPFAM" id="SSF111331">
    <property type="entry name" value="NAD kinase/diacylglycerol kinase-like"/>
    <property type="match status" value="1"/>
</dbReference>
<dbReference type="PANTHER" id="PTHR12358">
    <property type="entry name" value="SPHINGOSINE KINASE"/>
    <property type="match status" value="1"/>
</dbReference>
<dbReference type="Gene3D" id="2.60.200.40">
    <property type="match status" value="1"/>
</dbReference>
<name>A0AAW2HGU1_9NEOP</name>
<dbReference type="EMBL" id="JARGDH010000005">
    <property type="protein sequence ID" value="KAL0268932.1"/>
    <property type="molecule type" value="Genomic_DNA"/>
</dbReference>
<comment type="caution">
    <text evidence="2">The sequence shown here is derived from an EMBL/GenBank/DDBJ whole genome shotgun (WGS) entry which is preliminary data.</text>
</comment>
<dbReference type="SMART" id="SM00046">
    <property type="entry name" value="DAGKc"/>
    <property type="match status" value="1"/>
</dbReference>
<protein>
    <recommendedName>
        <fullName evidence="1">DAGKc domain-containing protein</fullName>
    </recommendedName>
</protein>